<evidence type="ECO:0000313" key="2">
    <source>
        <dbReference type="Proteomes" id="UP000318102"/>
    </source>
</evidence>
<proteinExistence type="predicted"/>
<name>A0A559IY17_9BACL</name>
<dbReference type="AlphaFoldDB" id="A0A559IY17"/>
<sequence length="154" mass="16592">MIMVSSCLAGLEVRYNGTHCLHDKLKQLVDNKQAITVCPELMGGLPTPREPAEIVEGDGYDVLNGAAFIKDRSGVDVTAAYMEGAMRTLELAQQLEATLVVLKENSPSCGSSMIYNGKFIGEKIAGNGITAALLKKHGFSVISEDDFVQMLQEL</sequence>
<reference evidence="1 2" key="1">
    <citation type="submission" date="2019-07" db="EMBL/GenBank/DDBJ databases">
        <authorList>
            <person name="Kim J."/>
        </authorList>
    </citation>
    <scope>NUCLEOTIDE SEQUENCE [LARGE SCALE GENOMIC DNA]</scope>
    <source>
        <strain evidence="1 2">N4</strain>
    </source>
</reference>
<dbReference type="RefSeq" id="WP_144988004.1">
    <property type="nucleotide sequence ID" value="NZ_VNJK01000001.1"/>
</dbReference>
<evidence type="ECO:0000313" key="1">
    <source>
        <dbReference type="EMBL" id="TVX92491.1"/>
    </source>
</evidence>
<gene>
    <name evidence="1" type="ORF">FPZ44_05130</name>
</gene>
<dbReference type="EMBL" id="VNJK01000001">
    <property type="protein sequence ID" value="TVX92491.1"/>
    <property type="molecule type" value="Genomic_DNA"/>
</dbReference>
<dbReference type="InterPro" id="IPR007553">
    <property type="entry name" value="2-thiour_desulf"/>
</dbReference>
<comment type="caution">
    <text evidence="1">The sequence shown here is derived from an EMBL/GenBank/DDBJ whole genome shotgun (WGS) entry which is preliminary data.</text>
</comment>
<dbReference type="OrthoDB" id="9797779at2"/>
<dbReference type="PANTHER" id="PTHR30087:SF1">
    <property type="entry name" value="HYPOTHETICAL CYTOSOLIC PROTEIN"/>
    <property type="match status" value="1"/>
</dbReference>
<dbReference type="PANTHER" id="PTHR30087">
    <property type="entry name" value="INNER MEMBRANE PROTEIN"/>
    <property type="match status" value="1"/>
</dbReference>
<organism evidence="1 2">
    <name type="scientific">Paenibacillus agilis</name>
    <dbReference type="NCBI Taxonomy" id="3020863"/>
    <lineage>
        <taxon>Bacteria</taxon>
        <taxon>Bacillati</taxon>
        <taxon>Bacillota</taxon>
        <taxon>Bacilli</taxon>
        <taxon>Bacillales</taxon>
        <taxon>Paenibacillaceae</taxon>
        <taxon>Paenibacillus</taxon>
    </lineage>
</organism>
<protein>
    <submittedName>
        <fullName evidence="1">DUF523 domain-containing protein</fullName>
    </submittedName>
</protein>
<dbReference type="Proteomes" id="UP000318102">
    <property type="component" value="Unassembled WGS sequence"/>
</dbReference>
<accession>A0A559IY17</accession>
<keyword evidence="2" id="KW-1185">Reference proteome</keyword>
<dbReference type="Pfam" id="PF04463">
    <property type="entry name" value="2-thiour_desulf"/>
    <property type="match status" value="1"/>
</dbReference>